<protein>
    <submittedName>
        <fullName evidence="2">Uncharacterized protein</fullName>
    </submittedName>
</protein>
<evidence type="ECO:0000256" key="1">
    <source>
        <dbReference type="SAM" id="SignalP"/>
    </source>
</evidence>
<dbReference type="EMBL" id="JAPMOU010000012">
    <property type="protein sequence ID" value="MDE1462592.1"/>
    <property type="molecule type" value="Genomic_DNA"/>
</dbReference>
<dbReference type="RefSeq" id="WP_274688948.1">
    <property type="nucleotide sequence ID" value="NZ_JAPMOU010000012.1"/>
</dbReference>
<feature type="signal peptide" evidence="1">
    <location>
        <begin position="1"/>
        <end position="21"/>
    </location>
</feature>
<keyword evidence="3" id="KW-1185">Reference proteome</keyword>
<comment type="caution">
    <text evidence="2">The sequence shown here is derived from an EMBL/GenBank/DDBJ whole genome shotgun (WGS) entry which is preliminary data.</text>
</comment>
<evidence type="ECO:0000313" key="2">
    <source>
        <dbReference type="EMBL" id="MDE1462592.1"/>
    </source>
</evidence>
<sequence>MRKVVVTCFALAALSSTLAYSEESGFDHIAYRCVTDKTTVLAYLGEGGSFSLTANGKQIGFASWQKNNTYVSVDNSLEIESSGQKGLLRYVNTQQEYPCDYLDFINYSALSGRPIKAISYGGRFRAGPDTSYNQPFALNKIVPVYLLQDTGVFQQAEGGGYHWFKVLTAKGVAYKPGDFMCTLDVAIPNIPYHCKTPTINDAKQNGTHAALKSRLSPQILDSLIQTNAKVKEKIQSSQFSSRYTSIDEQHCKTLESDDHSSIQACPGFANIMVKVTDFDLRQSITLIKNNQEFPLRFNETVSSNFSELGSKIEWRFPTDKPDQVTSMIVRLNVADNPEQPEKNTSYLVVSKISAQQVCVVGKIPPQRDGSQNRKARLLADKAATLACVSSSSQATNQLMHK</sequence>
<keyword evidence="1" id="KW-0732">Signal</keyword>
<proteinExistence type="predicted"/>
<dbReference type="Proteomes" id="UP001528823">
    <property type="component" value="Unassembled WGS sequence"/>
</dbReference>
<gene>
    <name evidence="2" type="ORF">ORQ98_11485</name>
</gene>
<name>A0ABT5U885_9GAMM</name>
<feature type="chain" id="PRO_5046429996" evidence="1">
    <location>
        <begin position="22"/>
        <end position="401"/>
    </location>
</feature>
<organism evidence="2 3">
    <name type="scientific">Spartinivicinus poritis</name>
    <dbReference type="NCBI Taxonomy" id="2994640"/>
    <lineage>
        <taxon>Bacteria</taxon>
        <taxon>Pseudomonadati</taxon>
        <taxon>Pseudomonadota</taxon>
        <taxon>Gammaproteobacteria</taxon>
        <taxon>Oceanospirillales</taxon>
        <taxon>Zooshikellaceae</taxon>
        <taxon>Spartinivicinus</taxon>
    </lineage>
</organism>
<reference evidence="2 3" key="1">
    <citation type="submission" date="2022-11" db="EMBL/GenBank/DDBJ databases">
        <title>Spartinivicinus poritis sp. nov., isolated from scleractinian coral Porites lutea.</title>
        <authorList>
            <person name="Zhang G."/>
            <person name="Cai L."/>
            <person name="Wei Q."/>
        </authorList>
    </citation>
    <scope>NUCLEOTIDE SEQUENCE [LARGE SCALE GENOMIC DNA]</scope>
    <source>
        <strain evidence="2 3">A2-2</strain>
    </source>
</reference>
<accession>A0ABT5U885</accession>
<evidence type="ECO:0000313" key="3">
    <source>
        <dbReference type="Proteomes" id="UP001528823"/>
    </source>
</evidence>